<keyword evidence="8 9" id="KW-0472">Membrane</keyword>
<feature type="transmembrane region" description="Helical" evidence="9">
    <location>
        <begin position="6"/>
        <end position="26"/>
    </location>
</feature>
<dbReference type="GO" id="GO:0006814">
    <property type="term" value="P:sodium ion transport"/>
    <property type="evidence" value="ECO:0007669"/>
    <property type="project" value="UniProtKB-UniRule"/>
</dbReference>
<gene>
    <name evidence="9" type="primary">hppA</name>
    <name evidence="10" type="ORF">GTO89_15440</name>
</gene>
<organism evidence="10 11">
    <name type="scientific">Heliomicrobium gestii</name>
    <name type="common">Heliobacterium gestii</name>
    <dbReference type="NCBI Taxonomy" id="2699"/>
    <lineage>
        <taxon>Bacteria</taxon>
        <taxon>Bacillati</taxon>
        <taxon>Bacillota</taxon>
        <taxon>Clostridia</taxon>
        <taxon>Eubacteriales</taxon>
        <taxon>Heliobacteriaceae</taxon>
        <taxon>Heliomicrobium</taxon>
    </lineage>
</organism>
<protein>
    <recommendedName>
        <fullName evidence="9">Putative K(+)-stimulated pyrophosphate-energized sodium pump</fullName>
        <ecNumber evidence="9">7.2.3.1</ecNumber>
    </recommendedName>
    <alternativeName>
        <fullName evidence="9">Membrane-bound sodium-translocating pyrophosphatase</fullName>
    </alternativeName>
    <alternativeName>
        <fullName evidence="9">Pyrophosphate-energized inorganic pyrophosphatase</fullName>
        <shortName evidence="9">Na(+)-PPase</shortName>
    </alternativeName>
</protein>
<keyword evidence="3 9" id="KW-0812">Transmembrane</keyword>
<feature type="transmembrane region" description="Helical" evidence="9">
    <location>
        <begin position="156"/>
        <end position="174"/>
    </location>
</feature>
<dbReference type="NCBIfam" id="NF001959">
    <property type="entry name" value="PRK00733.3-4"/>
    <property type="match status" value="1"/>
</dbReference>
<keyword evidence="7 9" id="KW-0406">Ion transport</keyword>
<reference evidence="10 11" key="1">
    <citation type="submission" date="2020-01" db="EMBL/GenBank/DDBJ databases">
        <title>Whole genome sequence of Heliobacterium gestii DSM 11169.</title>
        <authorList>
            <person name="Kyndt J.A."/>
            <person name="Meyer T.E."/>
        </authorList>
    </citation>
    <scope>NUCLEOTIDE SEQUENCE [LARGE SCALE GENOMIC DNA]</scope>
    <source>
        <strain evidence="10 11">DSM 11169</strain>
    </source>
</reference>
<dbReference type="GO" id="GO:0012505">
    <property type="term" value="C:endomembrane system"/>
    <property type="evidence" value="ECO:0007669"/>
    <property type="project" value="UniProtKB-SubCell"/>
</dbReference>
<dbReference type="EC" id="7.2.3.1" evidence="9"/>
<feature type="transmembrane region" description="Helical" evidence="9">
    <location>
        <begin position="370"/>
        <end position="395"/>
    </location>
</feature>
<evidence type="ECO:0000256" key="6">
    <source>
        <dbReference type="ARBA" id="ARBA00022989"/>
    </source>
</evidence>
<feature type="transmembrane region" description="Helical" evidence="9">
    <location>
        <begin position="577"/>
        <end position="597"/>
    </location>
</feature>
<dbReference type="RefSeq" id="WP_161262995.1">
    <property type="nucleotide sequence ID" value="NZ_JAFBDC010000017.1"/>
</dbReference>
<evidence type="ECO:0000313" key="11">
    <source>
        <dbReference type="Proteomes" id="UP000471031"/>
    </source>
</evidence>
<dbReference type="GO" id="GO:0005886">
    <property type="term" value="C:plasma membrane"/>
    <property type="evidence" value="ECO:0007669"/>
    <property type="project" value="UniProtKB-SubCell"/>
</dbReference>
<dbReference type="NCBIfam" id="NF001953">
    <property type="entry name" value="PRK00733.2-1"/>
    <property type="match status" value="1"/>
</dbReference>
<feature type="transmembrane region" description="Helical" evidence="9">
    <location>
        <begin position="510"/>
        <end position="529"/>
    </location>
</feature>
<feature type="transmembrane region" description="Helical" evidence="9">
    <location>
        <begin position="80"/>
        <end position="104"/>
    </location>
</feature>
<comment type="activity regulation">
    <text evidence="9">Requires K(+) for maximal activity.</text>
</comment>
<comment type="caution">
    <text evidence="9">Lacks conserved residue(s) required for the propagation of feature annotation.</text>
</comment>
<feature type="transmembrane region" description="Helical" evidence="9">
    <location>
        <begin position="252"/>
        <end position="273"/>
    </location>
</feature>
<evidence type="ECO:0000256" key="5">
    <source>
        <dbReference type="ARBA" id="ARBA00022967"/>
    </source>
</evidence>
<comment type="similarity">
    <text evidence="9">Belongs to the H(+)-translocating pyrophosphatase (TC 3.A.10) family. K(+)-stimulated subfamily.</text>
</comment>
<dbReference type="OrthoDB" id="9808652at2"/>
<comment type="caution">
    <text evidence="10">The sequence shown here is derived from an EMBL/GenBank/DDBJ whole genome shotgun (WGS) entry which is preliminary data.</text>
</comment>
<dbReference type="GO" id="GO:0004427">
    <property type="term" value="F:inorganic diphosphate phosphatase activity"/>
    <property type="evidence" value="ECO:0007669"/>
    <property type="project" value="UniProtKB-UniRule"/>
</dbReference>
<feature type="transmembrane region" description="Helical" evidence="9">
    <location>
        <begin position="401"/>
        <end position="422"/>
    </location>
</feature>
<accession>A0A845LJ47</accession>
<feature type="transmembrane region" description="Helical" evidence="9">
    <location>
        <begin position="325"/>
        <end position="349"/>
    </location>
</feature>
<evidence type="ECO:0000256" key="9">
    <source>
        <dbReference type="HAMAP-Rule" id="MF_01129"/>
    </source>
</evidence>
<feature type="site" description="Determinant of potassium dependence" evidence="9">
    <location>
        <position position="460"/>
    </location>
</feature>
<comment type="subcellular location">
    <subcellularLocation>
        <location evidence="9">Cell membrane</location>
        <topology evidence="9">Multi-pass membrane protein</topology>
    </subcellularLocation>
    <subcellularLocation>
        <location evidence="1">Endomembrane system</location>
        <topology evidence="1">Multi-pass membrane protein</topology>
    </subcellularLocation>
</comment>
<keyword evidence="10" id="KW-0378">Hydrolase</keyword>
<keyword evidence="9" id="KW-0630">Potassium</keyword>
<dbReference type="InterPro" id="IPR004131">
    <property type="entry name" value="PPase-energised_H-pump"/>
</dbReference>
<dbReference type="HAMAP" id="MF_01129">
    <property type="entry name" value="PPase_energized_pump"/>
    <property type="match status" value="1"/>
</dbReference>
<dbReference type="NCBIfam" id="NF001960">
    <property type="entry name" value="PRK00733.3-5"/>
    <property type="match status" value="1"/>
</dbReference>
<proteinExistence type="inferred from homology"/>
<dbReference type="EMBL" id="WXEX01000016">
    <property type="protein sequence ID" value="MZP44425.1"/>
    <property type="molecule type" value="Genomic_DNA"/>
</dbReference>
<feature type="transmembrane region" description="Helical" evidence="9">
    <location>
        <begin position="57"/>
        <end position="74"/>
    </location>
</feature>
<keyword evidence="5 9" id="KW-1278">Translocase</keyword>
<evidence type="ECO:0000313" key="10">
    <source>
        <dbReference type="EMBL" id="MZP44425.1"/>
    </source>
</evidence>
<keyword evidence="9" id="KW-0915">Sodium</keyword>
<dbReference type="GO" id="GO:0000287">
    <property type="term" value="F:magnesium ion binding"/>
    <property type="evidence" value="ECO:0007669"/>
    <property type="project" value="UniProtKB-UniRule"/>
</dbReference>
<comment type="cofactor">
    <cofactor evidence="9">
        <name>Mg(2+)</name>
        <dbReference type="ChEBI" id="CHEBI:18420"/>
    </cofactor>
</comment>
<keyword evidence="9" id="KW-0739">Sodium transport</keyword>
<comment type="subunit">
    <text evidence="9">Homodimer.</text>
</comment>
<dbReference type="PANTHER" id="PTHR31998">
    <property type="entry name" value="K(+)-INSENSITIVE PYROPHOSPHATE-ENERGIZED PROTON PUMP"/>
    <property type="match status" value="1"/>
</dbReference>
<evidence type="ECO:0000256" key="1">
    <source>
        <dbReference type="ARBA" id="ARBA00004127"/>
    </source>
</evidence>
<keyword evidence="6 9" id="KW-1133">Transmembrane helix</keyword>
<sequence length="686" mass="70396">MNYPLIAAATGVVSLLFAAYLAMSVLKEDQGTQRMKEISQAIFEGAMAFLNRQYKTLIPFALIIFGALLVGNWGNQKLAWGQAISFLVGAGFSAVAGYVGMTIATKSNARTTAAAMRGLNEALSVAFRGGAVMGMSVAGLGLLGVSVLYIVFQDAVIINSFAFGASVIALFARVGGGIYTKAADVGADLVGKVEAGIPEDDPRNPAVIADNVGDNVGDTAGMGADLYESYAATTIAAMLIGVTVFPNRLEGLFYPLLIGAAGIVAAIIASFFVRTTEDGDPQMALNKGLWGTNLLTAVATYFIAASLFEGVGVANPSAFPSGVPLGLTISVVSGLLVNVAVGWVTEYYTSYNYKPAQHIASSSLTGPATNIIAGIGVGLKSTALPIIVIVIAIAVSYHFAGIYGIAMAAMGMLCTAGMVVAIDSFGPVADNAGGIAEMAELGPEVRKKTDKLDAVGNTTAAVAKGFAIGSAALTALALFTAFAEEVIKSPGVSKALAGSHFILNLLEPKIIIGLFIGGTVPFLFCAFAMEAVGKAAFEMIGEVRRQFREIPGLMEGKAKPDYARCVDISTQAAIRQMIAPGLLAVITPLIVGFGFGAQALGGMLAGVTVAGVLLAIFMANAGGAWDNAKKYIESGKHGGKRTEAHAAAVIGDTVGDPFKDTAGPSLNALIKVTGTISLIIAPFLNL</sequence>
<dbReference type="PIRSF" id="PIRSF001265">
    <property type="entry name" value="H+-PPase"/>
    <property type="match status" value="1"/>
</dbReference>
<keyword evidence="11" id="KW-1185">Reference proteome</keyword>
<feature type="transmembrane region" description="Helical" evidence="9">
    <location>
        <begin position="603"/>
        <end position="625"/>
    </location>
</feature>
<dbReference type="Pfam" id="PF03030">
    <property type="entry name" value="H_PPase"/>
    <property type="match status" value="1"/>
</dbReference>
<dbReference type="NCBIfam" id="TIGR01104">
    <property type="entry name" value="V_PPase"/>
    <property type="match status" value="1"/>
</dbReference>
<evidence type="ECO:0000256" key="7">
    <source>
        <dbReference type="ARBA" id="ARBA00023065"/>
    </source>
</evidence>
<keyword evidence="4 9" id="KW-0460">Magnesium</keyword>
<comment type="catalytic activity">
    <reaction evidence="9">
        <text>Na(+)(in) + diphosphate + H2O = Na(+)(out) + 2 phosphate + H(+)</text>
        <dbReference type="Rhea" id="RHEA:57884"/>
        <dbReference type="ChEBI" id="CHEBI:15377"/>
        <dbReference type="ChEBI" id="CHEBI:15378"/>
        <dbReference type="ChEBI" id="CHEBI:29101"/>
        <dbReference type="ChEBI" id="CHEBI:33019"/>
        <dbReference type="ChEBI" id="CHEBI:43474"/>
        <dbReference type="EC" id="7.2.3.1"/>
    </reaction>
</comment>
<feature type="transmembrane region" description="Helical" evidence="9">
    <location>
        <begin position="294"/>
        <end position="313"/>
    </location>
</feature>
<keyword evidence="2 9" id="KW-0813">Transport</keyword>
<evidence type="ECO:0000256" key="3">
    <source>
        <dbReference type="ARBA" id="ARBA00022692"/>
    </source>
</evidence>
<dbReference type="Proteomes" id="UP000471031">
    <property type="component" value="Unassembled WGS sequence"/>
</dbReference>
<dbReference type="GO" id="GO:0009678">
    <property type="term" value="F:diphosphate hydrolysis-driven proton transmembrane transporter activity"/>
    <property type="evidence" value="ECO:0007669"/>
    <property type="project" value="UniProtKB-UniRule"/>
</dbReference>
<evidence type="ECO:0000256" key="4">
    <source>
        <dbReference type="ARBA" id="ARBA00022842"/>
    </source>
</evidence>
<dbReference type="AlphaFoldDB" id="A0A845LJ47"/>
<comment type="function">
    <text evidence="9">Sodium pump that utilizes the energy of pyrophosphate hydrolysis as the driving force for Na(+) movement across the membrane.</text>
</comment>
<feature type="transmembrane region" description="Helical" evidence="9">
    <location>
        <begin position="125"/>
        <end position="150"/>
    </location>
</feature>
<name>A0A845LJ47_HELGE</name>
<dbReference type="GO" id="GO:0030955">
    <property type="term" value="F:potassium ion binding"/>
    <property type="evidence" value="ECO:0007669"/>
    <property type="project" value="UniProtKB-UniRule"/>
</dbReference>
<keyword evidence="9" id="KW-1003">Cell membrane</keyword>
<evidence type="ECO:0000256" key="8">
    <source>
        <dbReference type="ARBA" id="ARBA00023136"/>
    </source>
</evidence>
<evidence type="ECO:0000256" key="2">
    <source>
        <dbReference type="ARBA" id="ARBA00022448"/>
    </source>
</evidence>